<dbReference type="EMBL" id="GBXM01101647">
    <property type="protein sequence ID" value="JAH06930.1"/>
    <property type="molecule type" value="Transcribed_RNA"/>
</dbReference>
<accession>A0A0E9PS80</accession>
<proteinExistence type="predicted"/>
<reference evidence="1" key="2">
    <citation type="journal article" date="2015" name="Fish Shellfish Immunol.">
        <title>Early steps in the European eel (Anguilla anguilla)-Vibrio vulnificus interaction in the gills: Role of the RtxA13 toxin.</title>
        <authorList>
            <person name="Callol A."/>
            <person name="Pajuelo D."/>
            <person name="Ebbesson L."/>
            <person name="Teles M."/>
            <person name="MacKenzie S."/>
            <person name="Amaro C."/>
        </authorList>
    </citation>
    <scope>NUCLEOTIDE SEQUENCE</scope>
</reference>
<evidence type="ECO:0000313" key="1">
    <source>
        <dbReference type="EMBL" id="JAH06930.1"/>
    </source>
</evidence>
<sequence>MMMQDSLLFTCLLLV</sequence>
<organism evidence="1">
    <name type="scientific">Anguilla anguilla</name>
    <name type="common">European freshwater eel</name>
    <name type="synonym">Muraena anguilla</name>
    <dbReference type="NCBI Taxonomy" id="7936"/>
    <lineage>
        <taxon>Eukaryota</taxon>
        <taxon>Metazoa</taxon>
        <taxon>Chordata</taxon>
        <taxon>Craniata</taxon>
        <taxon>Vertebrata</taxon>
        <taxon>Euteleostomi</taxon>
        <taxon>Actinopterygii</taxon>
        <taxon>Neopterygii</taxon>
        <taxon>Teleostei</taxon>
        <taxon>Anguilliformes</taxon>
        <taxon>Anguillidae</taxon>
        <taxon>Anguilla</taxon>
    </lineage>
</organism>
<protein>
    <submittedName>
        <fullName evidence="1">Uncharacterized protein</fullName>
    </submittedName>
</protein>
<reference evidence="1" key="1">
    <citation type="submission" date="2014-11" db="EMBL/GenBank/DDBJ databases">
        <authorList>
            <person name="Amaro Gonzalez C."/>
        </authorList>
    </citation>
    <scope>NUCLEOTIDE SEQUENCE</scope>
</reference>
<name>A0A0E9PS80_ANGAN</name>